<dbReference type="Pfam" id="PF00172">
    <property type="entry name" value="Zn_clus"/>
    <property type="match status" value="1"/>
</dbReference>
<dbReference type="GO" id="GO:0003677">
    <property type="term" value="F:DNA binding"/>
    <property type="evidence" value="ECO:0007669"/>
    <property type="project" value="InterPro"/>
</dbReference>
<feature type="domain" description="Zn(2)-C6 fungal-type" evidence="5">
    <location>
        <begin position="5"/>
        <end position="36"/>
    </location>
</feature>
<dbReference type="PANTHER" id="PTHR31001:SF85">
    <property type="entry name" value="ZN(II)2CYS6 TRANSCRIPTION FACTOR (EUROFUNG)"/>
    <property type="match status" value="1"/>
</dbReference>
<evidence type="ECO:0000313" key="7">
    <source>
        <dbReference type="Proteomes" id="UP001187734"/>
    </source>
</evidence>
<keyword evidence="2" id="KW-0479">Metal-binding</keyword>
<dbReference type="CDD" id="cd00067">
    <property type="entry name" value="GAL4"/>
    <property type="match status" value="1"/>
</dbReference>
<dbReference type="InterPro" id="IPR001138">
    <property type="entry name" value="Zn2Cys6_DnaBD"/>
</dbReference>
<dbReference type="PANTHER" id="PTHR31001">
    <property type="entry name" value="UNCHARACTERIZED TRANSCRIPTIONAL REGULATORY PROTEIN"/>
    <property type="match status" value="1"/>
</dbReference>
<comment type="subcellular location">
    <subcellularLocation>
        <location evidence="1">Nucleus</location>
    </subcellularLocation>
</comment>
<evidence type="ECO:0000313" key="6">
    <source>
        <dbReference type="EMBL" id="SPJ85265.1"/>
    </source>
</evidence>
<gene>
    <name evidence="6" type="ORF">FTOL_11046</name>
</gene>
<comment type="caution">
    <text evidence="6">The sequence shown here is derived from an EMBL/GenBank/DDBJ whole genome shotgun (WGS) entry which is preliminary data.</text>
</comment>
<dbReference type="PROSITE" id="PS00463">
    <property type="entry name" value="ZN2_CY6_FUNGAL_1"/>
    <property type="match status" value="1"/>
</dbReference>
<dbReference type="GO" id="GO:0005634">
    <property type="term" value="C:nucleus"/>
    <property type="evidence" value="ECO:0007669"/>
    <property type="project" value="UniProtKB-SubCell"/>
</dbReference>
<dbReference type="CDD" id="cd12148">
    <property type="entry name" value="fungal_TF_MHR"/>
    <property type="match status" value="1"/>
</dbReference>
<keyword evidence="3" id="KW-0539">Nucleus</keyword>
<protein>
    <recommendedName>
        <fullName evidence="5">Zn(2)-C6 fungal-type domain-containing protein</fullName>
    </recommendedName>
</protein>
<dbReference type="GO" id="GO:0008270">
    <property type="term" value="F:zinc ion binding"/>
    <property type="evidence" value="ECO:0007669"/>
    <property type="project" value="InterPro"/>
</dbReference>
<dbReference type="PROSITE" id="PS50048">
    <property type="entry name" value="ZN2_CY6_FUNGAL_2"/>
    <property type="match status" value="1"/>
</dbReference>
<organism evidence="6 7">
    <name type="scientific">Fusarium torulosum</name>
    <dbReference type="NCBI Taxonomy" id="33205"/>
    <lineage>
        <taxon>Eukaryota</taxon>
        <taxon>Fungi</taxon>
        <taxon>Dikarya</taxon>
        <taxon>Ascomycota</taxon>
        <taxon>Pezizomycotina</taxon>
        <taxon>Sordariomycetes</taxon>
        <taxon>Hypocreomycetidae</taxon>
        <taxon>Hypocreales</taxon>
        <taxon>Nectriaceae</taxon>
        <taxon>Fusarium</taxon>
    </lineage>
</organism>
<reference evidence="6" key="1">
    <citation type="submission" date="2018-03" db="EMBL/GenBank/DDBJ databases">
        <authorList>
            <person name="Guldener U."/>
        </authorList>
    </citation>
    <scope>NUCLEOTIDE SEQUENCE</scope>
</reference>
<dbReference type="SMART" id="SM00066">
    <property type="entry name" value="GAL4"/>
    <property type="match status" value="1"/>
</dbReference>
<dbReference type="InterPro" id="IPR036864">
    <property type="entry name" value="Zn2-C6_fun-type_DNA-bd_sf"/>
</dbReference>
<sequence>MRPQACEPCAKRKVRCDRAEPPCSNCKRRKRDHCSYPEASPFERIRKLEDTVRSLGGDAPEKSRGSSVVANTAASEGSAQTPIIVQEEGRSVYHESEGWHSWINVTRLCKGAKPHFNASDPRGSALSPGKFLPHAFQGSPWINSSLCSEGLPICPIPAEEAVKLWSLFMERVEPLVKISFKWTLDHLRAALSNAEKWTKLDDGEQALALSSCLFGAMSLTNQECVSMFGRSKASLTNDCRLQCDIAFSRISLLAIDGLSTLKALCMYIKANIDALTSRSLWSLMGLLSRNAEQLGFHRDGTVLGLPPVETEERRRLWWQLRHLDLVLSIKNGVTPLSFGAAWDVKLPLNIEDSDIDPKSKVAPNERTGLTSFSYTLYTYYIMKKQRGFRVNQTSQAASDNSLLGCVAETMIHDLEQGINETFLQYCDPINPLHMMLQLSARALVNVMRLRNMHEIRIRSKYGDDDCQIEHFNTCMQAMKYIVVSHSNPQLQPFAWLMEVSFVWHAFIGILVDIPNLSDVTMIQSAWTLLAELYKVTAHISDLSEDRRNAHAARSVVATWYECRQKQGLRDMEKPGFVSDLERRLWELDGNGAGDASSSDGQVNLQDLWQNRAGEDELQPFGFEFADIDWAFWDSMC</sequence>
<dbReference type="InterPro" id="IPR050613">
    <property type="entry name" value="Sec_Metabolite_Reg"/>
</dbReference>
<dbReference type="EMBL" id="ONZP01000455">
    <property type="protein sequence ID" value="SPJ85265.1"/>
    <property type="molecule type" value="Genomic_DNA"/>
</dbReference>
<dbReference type="GO" id="GO:0006351">
    <property type="term" value="P:DNA-templated transcription"/>
    <property type="evidence" value="ECO:0007669"/>
    <property type="project" value="InterPro"/>
</dbReference>
<dbReference type="AlphaFoldDB" id="A0AAE8MJL9"/>
<dbReference type="SMART" id="SM00906">
    <property type="entry name" value="Fungal_trans"/>
    <property type="match status" value="1"/>
</dbReference>
<evidence type="ECO:0000256" key="1">
    <source>
        <dbReference type="ARBA" id="ARBA00004123"/>
    </source>
</evidence>
<evidence type="ECO:0000259" key="5">
    <source>
        <dbReference type="PROSITE" id="PS50048"/>
    </source>
</evidence>
<keyword evidence="7" id="KW-1185">Reference proteome</keyword>
<dbReference type="SUPFAM" id="SSF57701">
    <property type="entry name" value="Zn2/Cys6 DNA-binding domain"/>
    <property type="match status" value="1"/>
</dbReference>
<evidence type="ECO:0000256" key="3">
    <source>
        <dbReference type="ARBA" id="ARBA00023242"/>
    </source>
</evidence>
<dbReference type="Proteomes" id="UP001187734">
    <property type="component" value="Unassembled WGS sequence"/>
</dbReference>
<feature type="compositionally biased region" description="Polar residues" evidence="4">
    <location>
        <begin position="65"/>
        <end position="81"/>
    </location>
</feature>
<evidence type="ECO:0000256" key="2">
    <source>
        <dbReference type="ARBA" id="ARBA00022723"/>
    </source>
</evidence>
<accession>A0AAE8MJL9</accession>
<name>A0AAE8MJL9_9HYPO</name>
<dbReference type="GO" id="GO:0000981">
    <property type="term" value="F:DNA-binding transcription factor activity, RNA polymerase II-specific"/>
    <property type="evidence" value="ECO:0007669"/>
    <property type="project" value="InterPro"/>
</dbReference>
<evidence type="ECO:0000256" key="4">
    <source>
        <dbReference type="SAM" id="MobiDB-lite"/>
    </source>
</evidence>
<dbReference type="Gene3D" id="4.10.240.10">
    <property type="entry name" value="Zn(2)-C6 fungal-type DNA-binding domain"/>
    <property type="match status" value="1"/>
</dbReference>
<proteinExistence type="predicted"/>
<dbReference type="InterPro" id="IPR007219">
    <property type="entry name" value="XnlR_reg_dom"/>
</dbReference>
<feature type="region of interest" description="Disordered" evidence="4">
    <location>
        <begin position="55"/>
        <end position="81"/>
    </location>
</feature>
<dbReference type="Pfam" id="PF04082">
    <property type="entry name" value="Fungal_trans"/>
    <property type="match status" value="1"/>
</dbReference>